<keyword evidence="2" id="KW-1185">Reference proteome</keyword>
<protein>
    <submittedName>
        <fullName evidence="1">Uncharacterized protein</fullName>
    </submittedName>
</protein>
<dbReference type="Proteomes" id="UP001597319">
    <property type="component" value="Unassembled WGS sequence"/>
</dbReference>
<dbReference type="EMBL" id="JBHULE010000019">
    <property type="protein sequence ID" value="MFD2563998.1"/>
    <property type="molecule type" value="Genomic_DNA"/>
</dbReference>
<evidence type="ECO:0000313" key="2">
    <source>
        <dbReference type="Proteomes" id="UP001597319"/>
    </source>
</evidence>
<organism evidence="1 2">
    <name type="scientific">Aquimarina rubra</name>
    <dbReference type="NCBI Taxonomy" id="1920033"/>
    <lineage>
        <taxon>Bacteria</taxon>
        <taxon>Pseudomonadati</taxon>
        <taxon>Bacteroidota</taxon>
        <taxon>Flavobacteriia</taxon>
        <taxon>Flavobacteriales</taxon>
        <taxon>Flavobacteriaceae</taxon>
        <taxon>Aquimarina</taxon>
    </lineage>
</organism>
<comment type="caution">
    <text evidence="1">The sequence shown here is derived from an EMBL/GenBank/DDBJ whole genome shotgun (WGS) entry which is preliminary data.</text>
</comment>
<dbReference type="RefSeq" id="WP_378293849.1">
    <property type="nucleotide sequence ID" value="NZ_JBHULE010000019.1"/>
</dbReference>
<name>A0ABW5LJG1_9FLAO</name>
<reference evidence="2" key="1">
    <citation type="journal article" date="2019" name="Int. J. Syst. Evol. Microbiol.">
        <title>The Global Catalogue of Microorganisms (GCM) 10K type strain sequencing project: providing services to taxonomists for standard genome sequencing and annotation.</title>
        <authorList>
            <consortium name="The Broad Institute Genomics Platform"/>
            <consortium name="The Broad Institute Genome Sequencing Center for Infectious Disease"/>
            <person name="Wu L."/>
            <person name="Ma J."/>
        </authorList>
    </citation>
    <scope>NUCLEOTIDE SEQUENCE [LARGE SCALE GENOMIC DNA]</scope>
    <source>
        <strain evidence="2">KCTC 52274</strain>
    </source>
</reference>
<evidence type="ECO:0000313" key="1">
    <source>
        <dbReference type="EMBL" id="MFD2563998.1"/>
    </source>
</evidence>
<accession>A0ABW5LJG1</accession>
<gene>
    <name evidence="1" type="ORF">ACFSR1_15055</name>
</gene>
<sequence>MNPAWIFCLLIRYVSKPSFWIAVYQKFFLGLGTSDS</sequence>
<proteinExistence type="predicted"/>